<keyword evidence="9" id="KW-1185">Reference proteome</keyword>
<organism evidence="8 9">
    <name type="scientific">Luminiphilus syltensis NOR5-1B</name>
    <dbReference type="NCBI Taxonomy" id="565045"/>
    <lineage>
        <taxon>Bacteria</taxon>
        <taxon>Pseudomonadati</taxon>
        <taxon>Pseudomonadota</taxon>
        <taxon>Gammaproteobacteria</taxon>
        <taxon>Cellvibrionales</taxon>
        <taxon>Halieaceae</taxon>
        <taxon>Luminiphilus</taxon>
    </lineage>
</organism>
<sequence>MCVAAFSGMNPALAEAPAAVATCVGCHGQDGISVNPEWPNLGGQYADYLALQLKAYRDGTRKNVLMQGIAGGLTDDDIAALAEYYAAQPVHIAANGEASLVSEGQNRAGYCKACHGMKGYPVASEWPVLAGQNAAYFAAQLAAFKSMERIHPAMQAVAKDLKPSHMDALAAYYSQLTPDQD</sequence>
<gene>
    <name evidence="8" type="ORF">NOR51B_2666</name>
</gene>
<protein>
    <submittedName>
        <fullName evidence="8">Cytochrome c, class I</fullName>
    </submittedName>
</protein>
<dbReference type="AlphaFoldDB" id="B8KT69"/>
<evidence type="ECO:0000259" key="7">
    <source>
        <dbReference type="PROSITE" id="PS51007"/>
    </source>
</evidence>
<dbReference type="HOGENOM" id="CLU_076280_2_0_6"/>
<dbReference type="Proteomes" id="UP000004699">
    <property type="component" value="Unassembled WGS sequence"/>
</dbReference>
<evidence type="ECO:0000256" key="2">
    <source>
        <dbReference type="ARBA" id="ARBA00022617"/>
    </source>
</evidence>
<feature type="domain" description="Cytochrome c" evidence="7">
    <location>
        <begin position="91"/>
        <end position="177"/>
    </location>
</feature>
<dbReference type="GO" id="GO:0020037">
    <property type="term" value="F:heme binding"/>
    <property type="evidence" value="ECO:0007669"/>
    <property type="project" value="InterPro"/>
</dbReference>
<dbReference type="EMBL" id="DS999411">
    <property type="protein sequence ID" value="EED36714.1"/>
    <property type="molecule type" value="Genomic_DNA"/>
</dbReference>
<dbReference type="InterPro" id="IPR050597">
    <property type="entry name" value="Cytochrome_c_Oxidase_Subunit"/>
</dbReference>
<dbReference type="STRING" id="565045.NOR51B_2666"/>
<evidence type="ECO:0000256" key="5">
    <source>
        <dbReference type="ARBA" id="ARBA00023004"/>
    </source>
</evidence>
<evidence type="ECO:0000313" key="9">
    <source>
        <dbReference type="Proteomes" id="UP000004699"/>
    </source>
</evidence>
<dbReference type="Pfam" id="PF00034">
    <property type="entry name" value="Cytochrom_C"/>
    <property type="match status" value="1"/>
</dbReference>
<dbReference type="eggNOG" id="COG2863">
    <property type="taxonomic scope" value="Bacteria"/>
</dbReference>
<feature type="domain" description="Cytochrome c" evidence="7">
    <location>
        <begin position="11"/>
        <end position="89"/>
    </location>
</feature>
<dbReference type="InterPro" id="IPR009056">
    <property type="entry name" value="Cyt_c-like_dom"/>
</dbReference>
<name>B8KT69_9GAMM</name>
<proteinExistence type="predicted"/>
<keyword evidence="2 6" id="KW-0349">Heme</keyword>
<accession>B8KT69</accession>
<dbReference type="PANTHER" id="PTHR33751:SF9">
    <property type="entry name" value="CYTOCHROME C4"/>
    <property type="match status" value="1"/>
</dbReference>
<dbReference type="PROSITE" id="PS51007">
    <property type="entry name" value="CYTC"/>
    <property type="match status" value="2"/>
</dbReference>
<keyword evidence="4" id="KW-0249">Electron transport</keyword>
<evidence type="ECO:0000256" key="3">
    <source>
        <dbReference type="ARBA" id="ARBA00022723"/>
    </source>
</evidence>
<dbReference type="GO" id="GO:0009055">
    <property type="term" value="F:electron transfer activity"/>
    <property type="evidence" value="ECO:0007669"/>
    <property type="project" value="InterPro"/>
</dbReference>
<keyword evidence="5 6" id="KW-0408">Iron</keyword>
<dbReference type="Gene3D" id="1.10.760.10">
    <property type="entry name" value="Cytochrome c-like domain"/>
    <property type="match status" value="2"/>
</dbReference>
<evidence type="ECO:0000256" key="4">
    <source>
        <dbReference type="ARBA" id="ARBA00022982"/>
    </source>
</evidence>
<dbReference type="PANTHER" id="PTHR33751">
    <property type="entry name" value="CBB3-TYPE CYTOCHROME C OXIDASE SUBUNIT FIXP"/>
    <property type="match status" value="1"/>
</dbReference>
<keyword evidence="1" id="KW-0813">Transport</keyword>
<dbReference type="InterPro" id="IPR036909">
    <property type="entry name" value="Cyt_c-like_dom_sf"/>
</dbReference>
<evidence type="ECO:0000256" key="6">
    <source>
        <dbReference type="PROSITE-ProRule" id="PRU00433"/>
    </source>
</evidence>
<dbReference type="SUPFAM" id="SSF46626">
    <property type="entry name" value="Cytochrome c"/>
    <property type="match status" value="2"/>
</dbReference>
<reference evidence="9" key="1">
    <citation type="journal article" date="2013" name="BMC Microbiol.">
        <title>Taxonomy and evolution of bacteriochlorophyll a-containing members of the OM60/NOR5 clade of marine gammaproteobacteria: description of Luminiphilus syltensis gen. nov., sp. nov., reclassification of Haliea rubra as Pseudohaliea rubra gen. nov., comb. nov., and emendation of Chromatocurvus halotolerans.</title>
        <authorList>
            <person name="Spring S."/>
            <person name="Riedel T."/>
            <person name="Sproer C."/>
            <person name="Yan S."/>
            <person name="Harder J."/>
            <person name="Fuchs B.M."/>
        </authorList>
    </citation>
    <scope>NUCLEOTIDE SEQUENCE [LARGE SCALE GENOMIC DNA]</scope>
    <source>
        <strain evidence="9">NOR51-B</strain>
    </source>
</reference>
<keyword evidence="3 6" id="KW-0479">Metal-binding</keyword>
<evidence type="ECO:0000256" key="1">
    <source>
        <dbReference type="ARBA" id="ARBA00022448"/>
    </source>
</evidence>
<evidence type="ECO:0000313" key="8">
    <source>
        <dbReference type="EMBL" id="EED36714.1"/>
    </source>
</evidence>
<dbReference type="GO" id="GO:0046872">
    <property type="term" value="F:metal ion binding"/>
    <property type="evidence" value="ECO:0007669"/>
    <property type="project" value="UniProtKB-KW"/>
</dbReference>